<accession>V6ASM8</accession>
<feature type="transmembrane region" description="Helical" evidence="1">
    <location>
        <begin position="44"/>
        <end position="64"/>
    </location>
</feature>
<dbReference type="EMBL" id="CBTY010000008">
    <property type="protein sequence ID" value="CDI05716.1"/>
    <property type="molecule type" value="Genomic_DNA"/>
</dbReference>
<sequence>MSDDEQLEQLINQTLDGALAMIPSYMSEIEQNQDELKVSNVKEFVYGIVMGMALGMASTAVAAVRQGIPTEQDQIKIRDLIYSKIPQVRERIFS</sequence>
<keyword evidence="1" id="KW-1133">Transmembrane helix</keyword>
<reference evidence="2 3" key="1">
    <citation type="journal article" date="2013" name="PLoS ONE">
        <title>Enrichment and Genome Sequence of the Group I.1a Ammonia-Oxidizing Archaeon ?Ca. Nitrosotenuis uzonensis? Representing a Clade Globally.</title>
        <authorList>
            <person name="Lebedeva E.V."/>
            <person name="Hatzenpichler R."/>
            <person name="Pelletier E."/>
            <person name="Schuster N."/>
            <person name="Hauzmayer S."/>
            <person name="Bulaev A."/>
            <person name="Grigor'eva N.V."/>
            <person name="Galushko A."/>
            <person name="Schmid M."/>
            <person name="Palatinszky M."/>
            <person name="Le Paslier D."/>
            <person name="Daims H."/>
            <person name="Wagner M."/>
        </authorList>
    </citation>
    <scope>NUCLEOTIDE SEQUENCE [LARGE SCALE GENOMIC DNA]</scope>
    <source>
        <strain evidence="2 3">N4</strain>
    </source>
</reference>
<evidence type="ECO:0000256" key="1">
    <source>
        <dbReference type="SAM" id="Phobius"/>
    </source>
</evidence>
<evidence type="ECO:0000313" key="2">
    <source>
        <dbReference type="EMBL" id="CDI05716.1"/>
    </source>
</evidence>
<name>V6ASM8_9ARCH</name>
<dbReference type="AlphaFoldDB" id="V6ASM8"/>
<dbReference type="OrthoDB" id="4428at2157"/>
<gene>
    <name evidence="2" type="ORF">NITUZ_30408</name>
</gene>
<organism evidence="2 3">
    <name type="scientific">Candidatus Nitrosotenuis uzonensis</name>
    <dbReference type="NCBI Taxonomy" id="1407055"/>
    <lineage>
        <taxon>Archaea</taxon>
        <taxon>Nitrososphaerota</taxon>
        <taxon>Candidatus Nitrosotenuis</taxon>
    </lineage>
</organism>
<keyword evidence="3" id="KW-1185">Reference proteome</keyword>
<keyword evidence="1" id="KW-0812">Transmembrane</keyword>
<keyword evidence="1" id="KW-0472">Membrane</keyword>
<dbReference type="Proteomes" id="UP000018159">
    <property type="component" value="Unassembled WGS sequence"/>
</dbReference>
<evidence type="ECO:0000313" key="3">
    <source>
        <dbReference type="Proteomes" id="UP000018159"/>
    </source>
</evidence>
<dbReference type="RefSeq" id="WP_048195747.1">
    <property type="nucleotide sequence ID" value="NZ_CBTY010000008.1"/>
</dbReference>
<dbReference type="STRING" id="1407055.NITUZ_30408"/>
<proteinExistence type="predicted"/>
<comment type="caution">
    <text evidence="2">The sequence shown here is derived from an EMBL/GenBank/DDBJ whole genome shotgun (WGS) entry which is preliminary data.</text>
</comment>
<protein>
    <submittedName>
        <fullName evidence="2">Uncharacterized protein</fullName>
    </submittedName>
</protein>